<evidence type="ECO:0000256" key="8">
    <source>
        <dbReference type="SAM" id="MobiDB-lite"/>
    </source>
</evidence>
<reference evidence="9 10" key="1">
    <citation type="journal article" date="2010" name="Stand. Genomic Sci.">
        <title>Complete genome sequence of Coraliomargarita akajimensis type strain (04OKA010-24).</title>
        <authorList>
            <person name="Mavromatis K."/>
            <person name="Abt B."/>
            <person name="Brambilla E."/>
            <person name="Lapidus A."/>
            <person name="Copeland A."/>
            <person name="Deshpande S."/>
            <person name="Nolan M."/>
            <person name="Lucas S."/>
            <person name="Tice H."/>
            <person name="Cheng J.F."/>
            <person name="Han C."/>
            <person name="Detter J.C."/>
            <person name="Woyke T."/>
            <person name="Goodwin L."/>
            <person name="Pitluck S."/>
            <person name="Held B."/>
            <person name="Brettin T."/>
            <person name="Tapia R."/>
            <person name="Ivanova N."/>
            <person name="Mikhailova N."/>
            <person name="Pati A."/>
            <person name="Liolios K."/>
            <person name="Chen A."/>
            <person name="Palaniappan K."/>
            <person name="Land M."/>
            <person name="Hauser L."/>
            <person name="Chang Y.J."/>
            <person name="Jeffries C.D."/>
            <person name="Rohde M."/>
            <person name="Goker M."/>
            <person name="Bristow J."/>
            <person name="Eisen J.A."/>
            <person name="Markowitz V."/>
            <person name="Hugenholtz P."/>
            <person name="Klenk H.P."/>
            <person name="Kyrpides N.C."/>
        </authorList>
    </citation>
    <scope>NUCLEOTIDE SEQUENCE [LARGE SCALE GENOMIC DNA]</scope>
    <source>
        <strain evidence="10">DSM 45221 / IAM 15411 / JCM 23193 / KCTC 12865</strain>
    </source>
</reference>
<dbReference type="Pfam" id="PF00276">
    <property type="entry name" value="Ribosomal_L23"/>
    <property type="match status" value="1"/>
</dbReference>
<dbReference type="InterPro" id="IPR001014">
    <property type="entry name" value="Ribosomal_uL23_CS"/>
</dbReference>
<dbReference type="InterPro" id="IPR012677">
    <property type="entry name" value="Nucleotide-bd_a/b_plait_sf"/>
</dbReference>
<dbReference type="HOGENOM" id="CLU_037562_3_1_0"/>
<comment type="subunit">
    <text evidence="6">Part of the 50S ribosomal subunit. Contacts protein L29, and trigger factor when it is bound to the ribosome.</text>
</comment>
<dbReference type="GO" id="GO:0019843">
    <property type="term" value="F:rRNA binding"/>
    <property type="evidence" value="ECO:0007669"/>
    <property type="project" value="UniProtKB-UniRule"/>
</dbReference>
<evidence type="ECO:0000256" key="3">
    <source>
        <dbReference type="ARBA" id="ARBA00022884"/>
    </source>
</evidence>
<feature type="compositionally biased region" description="Basic residues" evidence="8">
    <location>
        <begin position="70"/>
        <end position="83"/>
    </location>
</feature>
<protein>
    <recommendedName>
        <fullName evidence="6">Large ribosomal subunit protein uL23</fullName>
    </recommendedName>
</protein>
<dbReference type="InterPro" id="IPR013025">
    <property type="entry name" value="Ribosomal_uL23-like"/>
</dbReference>
<gene>
    <name evidence="6" type="primary">rplW</name>
    <name evidence="9" type="ordered locus">Caka_1688</name>
</gene>
<evidence type="ECO:0000256" key="6">
    <source>
        <dbReference type="HAMAP-Rule" id="MF_01369"/>
    </source>
</evidence>
<sequence>MIVPDKILREFRVTEKAATLAANLNQYTFEVAPEANRKEIARAVEKLFNVEVVSVNTLNKKPKVKADRSRRGRPGTKGGHKKAIVTLKEGDKIELV</sequence>
<comment type="function">
    <text evidence="6">One of the early assembly proteins it binds 23S rRNA. One of the proteins that surrounds the polypeptide exit tunnel on the outside of the ribosome. Forms the main docking site for trigger factor binding to the ribosome.</text>
</comment>
<keyword evidence="5 6" id="KW-0687">Ribonucleoprotein</keyword>
<dbReference type="KEGG" id="caa:Caka_1688"/>
<dbReference type="NCBIfam" id="NF004363">
    <property type="entry name" value="PRK05738.2-4"/>
    <property type="match status" value="1"/>
</dbReference>
<dbReference type="AlphaFoldDB" id="D5EJV8"/>
<evidence type="ECO:0000313" key="9">
    <source>
        <dbReference type="EMBL" id="ADE54707.1"/>
    </source>
</evidence>
<evidence type="ECO:0000256" key="2">
    <source>
        <dbReference type="ARBA" id="ARBA00022730"/>
    </source>
</evidence>
<feature type="region of interest" description="Disordered" evidence="8">
    <location>
        <begin position="61"/>
        <end position="83"/>
    </location>
</feature>
<keyword evidence="10" id="KW-1185">Reference proteome</keyword>
<dbReference type="InterPro" id="IPR012678">
    <property type="entry name" value="Ribosomal_uL23/eL15/eS24_sf"/>
</dbReference>
<dbReference type="GO" id="GO:1990904">
    <property type="term" value="C:ribonucleoprotein complex"/>
    <property type="evidence" value="ECO:0007669"/>
    <property type="project" value="UniProtKB-KW"/>
</dbReference>
<evidence type="ECO:0000256" key="4">
    <source>
        <dbReference type="ARBA" id="ARBA00022980"/>
    </source>
</evidence>
<comment type="similarity">
    <text evidence="1 6 7">Belongs to the universal ribosomal protein uL23 family.</text>
</comment>
<dbReference type="PROSITE" id="PS00050">
    <property type="entry name" value="RIBOSOMAL_L23"/>
    <property type="match status" value="1"/>
</dbReference>
<dbReference type="GO" id="GO:0003735">
    <property type="term" value="F:structural constituent of ribosome"/>
    <property type="evidence" value="ECO:0007669"/>
    <property type="project" value="InterPro"/>
</dbReference>
<dbReference type="HAMAP" id="MF_01369_B">
    <property type="entry name" value="Ribosomal_uL23_B"/>
    <property type="match status" value="1"/>
</dbReference>
<keyword evidence="3 6" id="KW-0694">RNA-binding</keyword>
<dbReference type="OrthoDB" id="9793353at2"/>
<dbReference type="STRING" id="583355.Caka_1688"/>
<proteinExistence type="inferred from homology"/>
<evidence type="ECO:0000256" key="1">
    <source>
        <dbReference type="ARBA" id="ARBA00006700"/>
    </source>
</evidence>
<organism evidence="9 10">
    <name type="scientific">Coraliomargarita akajimensis (strain DSM 45221 / IAM 15411 / JCM 23193 / KCTC 12865 / 04OKA010-24)</name>
    <dbReference type="NCBI Taxonomy" id="583355"/>
    <lineage>
        <taxon>Bacteria</taxon>
        <taxon>Pseudomonadati</taxon>
        <taxon>Verrucomicrobiota</taxon>
        <taxon>Opitutia</taxon>
        <taxon>Puniceicoccales</taxon>
        <taxon>Coraliomargaritaceae</taxon>
        <taxon>Coraliomargarita</taxon>
    </lineage>
</organism>
<dbReference type="GO" id="GO:0006412">
    <property type="term" value="P:translation"/>
    <property type="evidence" value="ECO:0007669"/>
    <property type="project" value="UniProtKB-UniRule"/>
</dbReference>
<dbReference type="RefSeq" id="WP_013043429.1">
    <property type="nucleotide sequence ID" value="NC_014008.1"/>
</dbReference>
<keyword evidence="2 6" id="KW-0699">rRNA-binding</keyword>
<dbReference type="SUPFAM" id="SSF54189">
    <property type="entry name" value="Ribosomal proteins S24e, L23 and L15e"/>
    <property type="match status" value="1"/>
</dbReference>
<dbReference type="Gene3D" id="3.30.70.330">
    <property type="match status" value="1"/>
</dbReference>
<dbReference type="eggNOG" id="COG0089">
    <property type="taxonomic scope" value="Bacteria"/>
</dbReference>
<dbReference type="PANTHER" id="PTHR11620">
    <property type="entry name" value="60S RIBOSOMAL PROTEIN L23A"/>
    <property type="match status" value="1"/>
</dbReference>
<dbReference type="Proteomes" id="UP000000925">
    <property type="component" value="Chromosome"/>
</dbReference>
<evidence type="ECO:0000313" key="10">
    <source>
        <dbReference type="Proteomes" id="UP000000925"/>
    </source>
</evidence>
<accession>D5EJV8</accession>
<dbReference type="GO" id="GO:0005840">
    <property type="term" value="C:ribosome"/>
    <property type="evidence" value="ECO:0007669"/>
    <property type="project" value="UniProtKB-KW"/>
</dbReference>
<evidence type="ECO:0000256" key="7">
    <source>
        <dbReference type="RuleBase" id="RU003934"/>
    </source>
</evidence>
<name>D5EJV8_CORAD</name>
<dbReference type="EMBL" id="CP001998">
    <property type="protein sequence ID" value="ADE54707.1"/>
    <property type="molecule type" value="Genomic_DNA"/>
</dbReference>
<evidence type="ECO:0000256" key="5">
    <source>
        <dbReference type="ARBA" id="ARBA00023274"/>
    </source>
</evidence>
<keyword evidence="4 6" id="KW-0689">Ribosomal protein</keyword>